<reference evidence="1 2" key="1">
    <citation type="submission" date="2009-01" db="EMBL/GenBank/DDBJ databases">
        <title>Complete sequence of Geobacter sp. FRC-32.</title>
        <authorList>
            <consortium name="US DOE Joint Genome Institute"/>
            <person name="Lucas S."/>
            <person name="Copeland A."/>
            <person name="Lapidus A."/>
            <person name="Glavina del Rio T."/>
            <person name="Dalin E."/>
            <person name="Tice H."/>
            <person name="Bruce D."/>
            <person name="Goodwin L."/>
            <person name="Pitluck S."/>
            <person name="Saunders E."/>
            <person name="Brettin T."/>
            <person name="Detter J.C."/>
            <person name="Han C."/>
            <person name="Larimer F."/>
            <person name="Land M."/>
            <person name="Hauser L."/>
            <person name="Kyrpides N."/>
            <person name="Ovchinnikova G."/>
            <person name="Kostka J."/>
            <person name="Richardson P."/>
        </authorList>
    </citation>
    <scope>NUCLEOTIDE SEQUENCE [LARGE SCALE GENOMIC DNA]</scope>
    <source>
        <strain evidence="2">DSM 22248 / JCM 15807 / FRC-32</strain>
    </source>
</reference>
<accession>B9M478</accession>
<dbReference type="HOGENOM" id="CLU_661839_0_0_7"/>
<keyword evidence="2" id="KW-1185">Reference proteome</keyword>
<evidence type="ECO:0000313" key="1">
    <source>
        <dbReference type="EMBL" id="ACM21533.1"/>
    </source>
</evidence>
<name>B9M478_GEODF</name>
<protein>
    <submittedName>
        <fullName evidence="1">Uncharacterized protein</fullName>
    </submittedName>
</protein>
<proteinExistence type="predicted"/>
<sequence>MAILGTKKFWKPAQGAANSQQESQILKNTGYINIQLYCVNYMSVGNFWQNVFGGSDTIALATNIKYDSGVESIEATSVQDIREVAVNRNYDLGLQRNIAVKIPANADALSINVKMTAVNNDLLQAKFDMLNKPEYQAALQLAPTVVGQVLTITSLVKKLFTDSDPHSQLEASYAGIISSQSESNPVSKGKLTSGYLIMISTNDGDQFNQVDESKFEMKGDALYYKDKQVENTYIVFNISFEPYKGDDEKANWFKKYMQALNNLDQLQIVVDQNEVKKVFNDSKTMWIEGNALIDADNSYINSERTKIKSAAIMAIKDKYQELTKAALPPSKITQDVVSSLVGLRPIGHIEKALPLTANYMKDKGMLPQAKGETMKPIQLDQLSKITQFIDEDTTNYLKDLKLVNMKTKLSFKSRV</sequence>
<dbReference type="RefSeq" id="WP_012648261.1">
    <property type="nucleotide sequence ID" value="NC_011979.1"/>
</dbReference>
<dbReference type="STRING" id="316067.Geob_3190"/>
<organism evidence="1 2">
    <name type="scientific">Geotalea daltonii (strain DSM 22248 / JCM 15807 / FRC-32)</name>
    <name type="common">Geobacter daltonii</name>
    <dbReference type="NCBI Taxonomy" id="316067"/>
    <lineage>
        <taxon>Bacteria</taxon>
        <taxon>Pseudomonadati</taxon>
        <taxon>Thermodesulfobacteriota</taxon>
        <taxon>Desulfuromonadia</taxon>
        <taxon>Geobacterales</taxon>
        <taxon>Geobacteraceae</taxon>
        <taxon>Geotalea</taxon>
    </lineage>
</organism>
<dbReference type="EMBL" id="CP001390">
    <property type="protein sequence ID" value="ACM21533.1"/>
    <property type="molecule type" value="Genomic_DNA"/>
</dbReference>
<evidence type="ECO:0000313" key="2">
    <source>
        <dbReference type="Proteomes" id="UP000007721"/>
    </source>
</evidence>
<dbReference type="AlphaFoldDB" id="B9M478"/>
<dbReference type="Proteomes" id="UP000007721">
    <property type="component" value="Chromosome"/>
</dbReference>
<dbReference type="OrthoDB" id="9917838at2"/>
<gene>
    <name evidence="1" type="ordered locus">Geob_3190</name>
</gene>
<dbReference type="KEGG" id="geo:Geob_3190"/>